<proteinExistence type="predicted"/>
<keyword evidence="3" id="KW-1185">Reference proteome</keyword>
<evidence type="ECO:0008006" key="4">
    <source>
        <dbReference type="Google" id="ProtNLM"/>
    </source>
</evidence>
<dbReference type="InterPro" id="IPR011992">
    <property type="entry name" value="EF-hand-dom_pair"/>
</dbReference>
<protein>
    <recommendedName>
        <fullName evidence="4">EF-hand domain-containing protein</fullName>
    </recommendedName>
</protein>
<name>A0A917QG74_9HYPH</name>
<feature type="signal peptide" evidence="1">
    <location>
        <begin position="1"/>
        <end position="30"/>
    </location>
</feature>
<dbReference type="SUPFAM" id="SSF47473">
    <property type="entry name" value="EF-hand"/>
    <property type="match status" value="1"/>
</dbReference>
<evidence type="ECO:0000256" key="1">
    <source>
        <dbReference type="SAM" id="SignalP"/>
    </source>
</evidence>
<dbReference type="Proteomes" id="UP000600449">
    <property type="component" value="Unassembled WGS sequence"/>
</dbReference>
<comment type="caution">
    <text evidence="2">The sequence shown here is derived from an EMBL/GenBank/DDBJ whole genome shotgun (WGS) entry which is preliminary data.</text>
</comment>
<dbReference type="AlphaFoldDB" id="A0A917QG74"/>
<evidence type="ECO:0000313" key="2">
    <source>
        <dbReference type="EMBL" id="GGK48345.1"/>
    </source>
</evidence>
<dbReference type="InterPro" id="IPR018247">
    <property type="entry name" value="EF_Hand_1_Ca_BS"/>
</dbReference>
<organism evidence="2 3">
    <name type="scientific">Salinarimonas ramus</name>
    <dbReference type="NCBI Taxonomy" id="690164"/>
    <lineage>
        <taxon>Bacteria</taxon>
        <taxon>Pseudomonadati</taxon>
        <taxon>Pseudomonadota</taxon>
        <taxon>Alphaproteobacteria</taxon>
        <taxon>Hyphomicrobiales</taxon>
        <taxon>Salinarimonadaceae</taxon>
        <taxon>Salinarimonas</taxon>
    </lineage>
</organism>
<gene>
    <name evidence="2" type="ORF">GCM10011322_39160</name>
</gene>
<accession>A0A917QG74</accession>
<dbReference type="PROSITE" id="PS00018">
    <property type="entry name" value="EF_HAND_1"/>
    <property type="match status" value="1"/>
</dbReference>
<feature type="chain" id="PRO_5037218375" description="EF-hand domain-containing protein" evidence="1">
    <location>
        <begin position="31"/>
        <end position="193"/>
    </location>
</feature>
<dbReference type="EMBL" id="BMMF01000013">
    <property type="protein sequence ID" value="GGK48345.1"/>
    <property type="molecule type" value="Genomic_DNA"/>
</dbReference>
<keyword evidence="1" id="KW-0732">Signal</keyword>
<sequence>MKTTASTRFSTTISAAALLAALLVAPGAMAQSDTSGMTTGAIGDYGQMDADASGGVSASEFQPYIDQTYDAWDTNQDDLLGEEEFFSGLFGTWDEDRDTILIQEEYDRGYASWFNDIDLEEDTGYSTTLGGTDEGLSQRDFVAGASETGLYEAWTGSEGDTSREDFSARWYDLISGGDDELTQSEFEEFYRGG</sequence>
<reference evidence="2 3" key="1">
    <citation type="journal article" date="2014" name="Int. J. Syst. Evol. Microbiol.">
        <title>Complete genome sequence of Corynebacterium casei LMG S-19264T (=DSM 44701T), isolated from a smear-ripened cheese.</title>
        <authorList>
            <consortium name="US DOE Joint Genome Institute (JGI-PGF)"/>
            <person name="Walter F."/>
            <person name="Albersmeier A."/>
            <person name="Kalinowski J."/>
            <person name="Ruckert C."/>
        </authorList>
    </citation>
    <scope>NUCLEOTIDE SEQUENCE [LARGE SCALE GENOMIC DNA]</scope>
    <source>
        <strain evidence="2 3">CGMCC 1.9161</strain>
    </source>
</reference>
<evidence type="ECO:0000313" key="3">
    <source>
        <dbReference type="Proteomes" id="UP000600449"/>
    </source>
</evidence>
<dbReference type="RefSeq" id="WP_188914948.1">
    <property type="nucleotide sequence ID" value="NZ_BMMF01000013.1"/>
</dbReference>